<gene>
    <name evidence="2" type="ORF">Taro_052972</name>
</gene>
<sequence>MERRPGDVGGRARRGEIDGQGSREHDGGRTAAMRSGQAFGGLQLHGAGER</sequence>
<dbReference type="EMBL" id="NMUH01009354">
    <property type="protein sequence ID" value="MQM19958.1"/>
    <property type="molecule type" value="Genomic_DNA"/>
</dbReference>
<reference evidence="2" key="1">
    <citation type="submission" date="2017-07" db="EMBL/GenBank/DDBJ databases">
        <title>Taro Niue Genome Assembly and Annotation.</title>
        <authorList>
            <person name="Atibalentja N."/>
            <person name="Keating K."/>
            <person name="Fields C.J."/>
        </authorList>
    </citation>
    <scope>NUCLEOTIDE SEQUENCE</scope>
    <source>
        <strain evidence="2">Niue_2</strain>
        <tissue evidence="2">Leaf</tissue>
    </source>
</reference>
<evidence type="ECO:0000313" key="2">
    <source>
        <dbReference type="EMBL" id="MQM19958.1"/>
    </source>
</evidence>
<dbReference type="AlphaFoldDB" id="A0A843XJP6"/>
<evidence type="ECO:0000313" key="3">
    <source>
        <dbReference type="Proteomes" id="UP000652761"/>
    </source>
</evidence>
<name>A0A843XJP6_COLES</name>
<feature type="compositionally biased region" description="Basic and acidic residues" evidence="1">
    <location>
        <begin position="13"/>
        <end position="28"/>
    </location>
</feature>
<keyword evidence="3" id="KW-1185">Reference proteome</keyword>
<evidence type="ECO:0000256" key="1">
    <source>
        <dbReference type="SAM" id="MobiDB-lite"/>
    </source>
</evidence>
<comment type="caution">
    <text evidence="2">The sequence shown here is derived from an EMBL/GenBank/DDBJ whole genome shotgun (WGS) entry which is preliminary data.</text>
</comment>
<dbReference type="Proteomes" id="UP000652761">
    <property type="component" value="Unassembled WGS sequence"/>
</dbReference>
<feature type="region of interest" description="Disordered" evidence="1">
    <location>
        <begin position="1"/>
        <end position="50"/>
    </location>
</feature>
<accession>A0A843XJP6</accession>
<protein>
    <submittedName>
        <fullName evidence="2">Uncharacterized protein</fullName>
    </submittedName>
</protein>
<organism evidence="2 3">
    <name type="scientific">Colocasia esculenta</name>
    <name type="common">Wild taro</name>
    <name type="synonym">Arum esculentum</name>
    <dbReference type="NCBI Taxonomy" id="4460"/>
    <lineage>
        <taxon>Eukaryota</taxon>
        <taxon>Viridiplantae</taxon>
        <taxon>Streptophyta</taxon>
        <taxon>Embryophyta</taxon>
        <taxon>Tracheophyta</taxon>
        <taxon>Spermatophyta</taxon>
        <taxon>Magnoliopsida</taxon>
        <taxon>Liliopsida</taxon>
        <taxon>Araceae</taxon>
        <taxon>Aroideae</taxon>
        <taxon>Colocasieae</taxon>
        <taxon>Colocasia</taxon>
    </lineage>
</organism>
<proteinExistence type="predicted"/>